<dbReference type="PANTHER" id="PTHR32071:SF77">
    <property type="entry name" value="TRANSCRIPTIONAL REGULATORY PROTEIN"/>
    <property type="match status" value="1"/>
</dbReference>
<dbReference type="CDD" id="cd00009">
    <property type="entry name" value="AAA"/>
    <property type="match status" value="1"/>
</dbReference>
<gene>
    <name evidence="7" type="ORF">WG929_04300</name>
</gene>
<dbReference type="EMBL" id="JBBKTX010000004">
    <property type="protein sequence ID" value="MFK4751627.1"/>
    <property type="molecule type" value="Genomic_DNA"/>
</dbReference>
<dbReference type="InterPro" id="IPR002197">
    <property type="entry name" value="HTH_Fis"/>
</dbReference>
<dbReference type="InterPro" id="IPR025943">
    <property type="entry name" value="Sigma_54_int_dom_ATP-bd_2"/>
</dbReference>
<dbReference type="RefSeq" id="WP_416205042.1">
    <property type="nucleotide sequence ID" value="NZ_JBBKTX010000004.1"/>
</dbReference>
<evidence type="ECO:0000313" key="7">
    <source>
        <dbReference type="EMBL" id="MFK4751627.1"/>
    </source>
</evidence>
<dbReference type="PROSITE" id="PS00676">
    <property type="entry name" value="SIGMA54_INTERACT_2"/>
    <property type="match status" value="1"/>
</dbReference>
<dbReference type="InterPro" id="IPR002078">
    <property type="entry name" value="Sigma_54_int"/>
</dbReference>
<dbReference type="InterPro" id="IPR029016">
    <property type="entry name" value="GAF-like_dom_sf"/>
</dbReference>
<dbReference type="Pfam" id="PF25601">
    <property type="entry name" value="AAA_lid_14"/>
    <property type="match status" value="1"/>
</dbReference>
<dbReference type="Gene3D" id="1.10.10.60">
    <property type="entry name" value="Homeodomain-like"/>
    <property type="match status" value="1"/>
</dbReference>
<name>A0ABW8NFD2_9GAMM</name>
<keyword evidence="5" id="KW-0804">Transcription</keyword>
<dbReference type="Gene3D" id="3.40.50.300">
    <property type="entry name" value="P-loop containing nucleotide triphosphate hydrolases"/>
    <property type="match status" value="1"/>
</dbReference>
<evidence type="ECO:0000256" key="2">
    <source>
        <dbReference type="ARBA" id="ARBA00022840"/>
    </source>
</evidence>
<protein>
    <submittedName>
        <fullName evidence="7">Sigma-54-dependent Fis family transcriptional regulator</fullName>
    </submittedName>
</protein>
<organism evidence="7 8">
    <name type="scientific">Oceanobacter antarcticus</name>
    <dbReference type="NCBI Taxonomy" id="3133425"/>
    <lineage>
        <taxon>Bacteria</taxon>
        <taxon>Pseudomonadati</taxon>
        <taxon>Pseudomonadota</taxon>
        <taxon>Gammaproteobacteria</taxon>
        <taxon>Oceanospirillales</taxon>
        <taxon>Oceanospirillaceae</taxon>
        <taxon>Oceanobacter</taxon>
    </lineage>
</organism>
<evidence type="ECO:0000259" key="6">
    <source>
        <dbReference type="PROSITE" id="PS50045"/>
    </source>
</evidence>
<dbReference type="SUPFAM" id="SSF46689">
    <property type="entry name" value="Homeodomain-like"/>
    <property type="match status" value="1"/>
</dbReference>
<sequence length="655" mass="72074">MSNLIDLRRHFQEGRSVADNALDRHIFQSWQRCASMGLDMMGKADYNLLDGRALDRVLDRNTPLLQAAEPHVQWLQQAISRAGWSILLTDSQNIAIRSVRSSQLQDVRIDSAFKVGTLLSEAAIGTSAMSCALTDQRFTRVYGFEHYNEYHRQFHCAATPIFDPRGKVCGVLDITSANPDRNEGVFLLLQQCARQIQTDMIRQLPDSLPIVLSSTPNAGSGGDAMVLAVNPAGYITGANRLACQMLGLQLQDDRRLHFEHLFDNASADLSRLQQGNLPLRLHNGITLFAQIPATIHSTTINSARIRHPPGSVQADKQTASTLFGDTRINENLTKACRVITRLPILLQGESGTGKEVAATYLHNNSAAADGPLVSLNCAAIPENLIESELFGYQPGAFTGANKRGQLGKLREANGGTLFLDEIGDMPAALQTRLLRALETREVAPLGGGPAQALNFQLICATHQNLPQQIESGTFRLDLYYRINGFKLTLLPLRERQNVLALANTLLADLRQPNQQDSRLIVHPAGRSLTPELQRFIVQFPWPGNVRQLKHALIYADALAESAAPLTLADLPEELTTGYAHAQPTELTNQYATEYQPLGSPTQHLAHSLSQPEHSLNGENIRLIEETLRMYDGNVSKAANHLGVARSTIYRKLGKV</sequence>
<dbReference type="SUPFAM" id="SSF55781">
    <property type="entry name" value="GAF domain-like"/>
    <property type="match status" value="1"/>
</dbReference>
<dbReference type="InterPro" id="IPR009057">
    <property type="entry name" value="Homeodomain-like_sf"/>
</dbReference>
<keyword evidence="2" id="KW-0067">ATP-binding</keyword>
<evidence type="ECO:0000256" key="4">
    <source>
        <dbReference type="ARBA" id="ARBA00023125"/>
    </source>
</evidence>
<evidence type="ECO:0000256" key="5">
    <source>
        <dbReference type="ARBA" id="ARBA00023163"/>
    </source>
</evidence>
<keyword evidence="8" id="KW-1185">Reference proteome</keyword>
<dbReference type="InterPro" id="IPR058031">
    <property type="entry name" value="AAA_lid_NorR"/>
</dbReference>
<keyword evidence="4" id="KW-0238">DNA-binding</keyword>
<dbReference type="Gene3D" id="1.10.8.60">
    <property type="match status" value="1"/>
</dbReference>
<reference evidence="7 8" key="1">
    <citation type="submission" date="2024-03" db="EMBL/GenBank/DDBJ databases">
        <title>High-quality draft genome sequence of Oceanobacter sp. wDCs-4.</title>
        <authorList>
            <person name="Dong C."/>
        </authorList>
    </citation>
    <scope>NUCLEOTIDE SEQUENCE [LARGE SCALE GENOMIC DNA]</scope>
    <source>
        <strain evidence="8">wDCs-4</strain>
    </source>
</reference>
<proteinExistence type="predicted"/>
<dbReference type="Pfam" id="PF00158">
    <property type="entry name" value="Sigma54_activat"/>
    <property type="match status" value="1"/>
</dbReference>
<dbReference type="Gene3D" id="3.30.450.40">
    <property type="match status" value="1"/>
</dbReference>
<dbReference type="Pfam" id="PF02954">
    <property type="entry name" value="HTH_8"/>
    <property type="match status" value="1"/>
</dbReference>
<dbReference type="PROSITE" id="PS00688">
    <property type="entry name" value="SIGMA54_INTERACT_3"/>
    <property type="match status" value="1"/>
</dbReference>
<evidence type="ECO:0000313" key="8">
    <source>
        <dbReference type="Proteomes" id="UP001620597"/>
    </source>
</evidence>
<dbReference type="PROSITE" id="PS50045">
    <property type="entry name" value="SIGMA54_INTERACT_4"/>
    <property type="match status" value="1"/>
</dbReference>
<dbReference type="SUPFAM" id="SSF52540">
    <property type="entry name" value="P-loop containing nucleoside triphosphate hydrolases"/>
    <property type="match status" value="1"/>
</dbReference>
<dbReference type="Proteomes" id="UP001620597">
    <property type="component" value="Unassembled WGS sequence"/>
</dbReference>
<dbReference type="InterPro" id="IPR025944">
    <property type="entry name" value="Sigma_54_int_dom_CS"/>
</dbReference>
<dbReference type="InterPro" id="IPR003593">
    <property type="entry name" value="AAA+_ATPase"/>
</dbReference>
<dbReference type="SMART" id="SM00382">
    <property type="entry name" value="AAA"/>
    <property type="match status" value="1"/>
</dbReference>
<dbReference type="PRINTS" id="PR01590">
    <property type="entry name" value="HTHFIS"/>
</dbReference>
<feature type="domain" description="Sigma-54 factor interaction" evidence="6">
    <location>
        <begin position="327"/>
        <end position="557"/>
    </location>
</feature>
<keyword evidence="1" id="KW-0547">Nucleotide-binding</keyword>
<keyword evidence="3" id="KW-0805">Transcription regulation</keyword>
<dbReference type="InterPro" id="IPR027417">
    <property type="entry name" value="P-loop_NTPase"/>
</dbReference>
<evidence type="ECO:0000256" key="1">
    <source>
        <dbReference type="ARBA" id="ARBA00022741"/>
    </source>
</evidence>
<dbReference type="PANTHER" id="PTHR32071">
    <property type="entry name" value="TRANSCRIPTIONAL REGULATORY PROTEIN"/>
    <property type="match status" value="1"/>
</dbReference>
<comment type="caution">
    <text evidence="7">The sequence shown here is derived from an EMBL/GenBank/DDBJ whole genome shotgun (WGS) entry which is preliminary data.</text>
</comment>
<evidence type="ECO:0000256" key="3">
    <source>
        <dbReference type="ARBA" id="ARBA00023015"/>
    </source>
</evidence>
<accession>A0ABW8NFD2</accession>